<evidence type="ECO:0000256" key="11">
    <source>
        <dbReference type="PIRNR" id="PIRNR037096"/>
    </source>
</evidence>
<evidence type="ECO:0000256" key="2">
    <source>
        <dbReference type="ARBA" id="ARBA00004555"/>
    </source>
</evidence>
<dbReference type="PIRSF" id="PIRSF037096">
    <property type="entry name" value="AP3_complex_beta"/>
    <property type="match status" value="1"/>
</dbReference>
<feature type="region of interest" description="Disordered" evidence="12">
    <location>
        <begin position="751"/>
        <end position="815"/>
    </location>
</feature>
<evidence type="ECO:0000256" key="1">
    <source>
        <dbReference type="ARBA" id="ARBA00004145"/>
    </source>
</evidence>
<feature type="compositionally biased region" description="Polar residues" evidence="12">
    <location>
        <begin position="773"/>
        <end position="788"/>
    </location>
</feature>
<keyword evidence="8 11" id="KW-0472">Membrane</keyword>
<evidence type="ECO:0000256" key="9">
    <source>
        <dbReference type="ARBA" id="ARBA00023329"/>
    </source>
</evidence>
<dbReference type="InterPro" id="IPR011989">
    <property type="entry name" value="ARM-like"/>
</dbReference>
<dbReference type="InterPro" id="IPR029390">
    <property type="entry name" value="AP3B_C"/>
</dbReference>
<evidence type="ECO:0000256" key="5">
    <source>
        <dbReference type="ARBA" id="ARBA00022553"/>
    </source>
</evidence>
<dbReference type="InterPro" id="IPR026740">
    <property type="entry name" value="AP3_beta"/>
</dbReference>
<comment type="similarity">
    <text evidence="3 11">Belongs to the adaptor complexes large subunit family.</text>
</comment>
<gene>
    <name evidence="14" type="ORF">CSSPTR1EN2_LOCUS6110</name>
</gene>
<evidence type="ECO:0000256" key="3">
    <source>
        <dbReference type="ARBA" id="ARBA00006613"/>
    </source>
</evidence>
<dbReference type="InterPro" id="IPR002553">
    <property type="entry name" value="Clathrin/coatomer_adapt-like_N"/>
</dbReference>
<keyword evidence="15" id="KW-1185">Reference proteome</keyword>
<name>A0ABP0TPL6_9BRYO</name>
<keyword evidence="6 11" id="KW-0653">Protein transport</keyword>
<reference evidence="14" key="1">
    <citation type="submission" date="2024-02" db="EMBL/GenBank/DDBJ databases">
        <authorList>
            <consortium name="ELIXIR-Norway"/>
            <consortium name="Elixir Norway"/>
        </authorList>
    </citation>
    <scope>NUCLEOTIDE SEQUENCE</scope>
</reference>
<comment type="subcellular location">
    <subcellularLocation>
        <location evidence="1">Cytoplasmic vesicle</location>
        <location evidence="1">Clathrin-coated vesicle membrane</location>
        <topology evidence="1">Peripheral membrane protein</topology>
        <orientation evidence="1">Cytoplasmic side</orientation>
    </subcellularLocation>
    <subcellularLocation>
        <location evidence="2">Golgi apparatus</location>
    </subcellularLocation>
</comment>
<dbReference type="Pfam" id="PF14796">
    <property type="entry name" value="AP3B1_C"/>
    <property type="match status" value="1"/>
</dbReference>
<dbReference type="EMBL" id="OZ019905">
    <property type="protein sequence ID" value="CAK9201844.1"/>
    <property type="molecule type" value="Genomic_DNA"/>
</dbReference>
<comment type="function">
    <text evidence="10">Subunit of non-clathrin- and clathrin-associated adaptor protein complex 3 (AP-3) that plays a role in protein sorting in the late-Golgi/trans-Golgi network (TGN) and/or endosomes. The AP complexes mediate both the recruitment of clathrin to membranes and the recognition of sorting signals within the cytosolic tails of transmembrane cargo molecules. AP-3 appears to be involved in the sorting of a subset of transmembrane proteins targeted to lysosomes and lysosome-related organelles. In concert with the BLOC-1 complex, AP-3 is required to target cargos into vesicles assembled at cell bodies for delivery into neurites and nerve terminals.</text>
</comment>
<dbReference type="Proteomes" id="UP001497512">
    <property type="component" value="Chromosome 13"/>
</dbReference>
<dbReference type="InterPro" id="IPR056314">
    <property type="entry name" value="AP3B1/2_C"/>
</dbReference>
<evidence type="ECO:0000256" key="4">
    <source>
        <dbReference type="ARBA" id="ARBA00022448"/>
    </source>
</evidence>
<dbReference type="PANTHER" id="PTHR11134">
    <property type="entry name" value="ADAPTOR COMPLEX SUBUNIT BETA FAMILY MEMBER"/>
    <property type="match status" value="1"/>
</dbReference>
<evidence type="ECO:0000256" key="12">
    <source>
        <dbReference type="SAM" id="MobiDB-lite"/>
    </source>
</evidence>
<evidence type="ECO:0000256" key="8">
    <source>
        <dbReference type="ARBA" id="ARBA00023136"/>
    </source>
</evidence>
<dbReference type="Pfam" id="PF01602">
    <property type="entry name" value="Adaptin_N"/>
    <property type="match status" value="2"/>
</dbReference>
<evidence type="ECO:0000256" key="6">
    <source>
        <dbReference type="ARBA" id="ARBA00022927"/>
    </source>
</evidence>
<dbReference type="SMART" id="SM01355">
    <property type="entry name" value="AP3B1_C"/>
    <property type="match status" value="1"/>
</dbReference>
<dbReference type="InterPro" id="IPR026739">
    <property type="entry name" value="AP_beta"/>
</dbReference>
<keyword evidence="4 11" id="KW-0813">Transport</keyword>
<feature type="compositionally biased region" description="Basic and acidic residues" evidence="12">
    <location>
        <begin position="751"/>
        <end position="760"/>
    </location>
</feature>
<evidence type="ECO:0000313" key="14">
    <source>
        <dbReference type="EMBL" id="CAK9201844.1"/>
    </source>
</evidence>
<accession>A0ABP0TPL6</accession>
<feature type="region of interest" description="Disordered" evidence="12">
    <location>
        <begin position="626"/>
        <end position="664"/>
    </location>
</feature>
<evidence type="ECO:0000256" key="10">
    <source>
        <dbReference type="ARBA" id="ARBA00023570"/>
    </source>
</evidence>
<dbReference type="SUPFAM" id="SSF48371">
    <property type="entry name" value="ARM repeat"/>
    <property type="match status" value="1"/>
</dbReference>
<proteinExistence type="inferred from homology"/>
<protein>
    <recommendedName>
        <fullName evidence="11">AP-3 complex subunit beta</fullName>
    </recommendedName>
</protein>
<organism evidence="14 15">
    <name type="scientific">Sphagnum troendelagicum</name>
    <dbReference type="NCBI Taxonomy" id="128251"/>
    <lineage>
        <taxon>Eukaryota</taxon>
        <taxon>Viridiplantae</taxon>
        <taxon>Streptophyta</taxon>
        <taxon>Embryophyta</taxon>
        <taxon>Bryophyta</taxon>
        <taxon>Sphagnophytina</taxon>
        <taxon>Sphagnopsida</taxon>
        <taxon>Sphagnales</taxon>
        <taxon>Sphagnaceae</taxon>
        <taxon>Sphagnum</taxon>
    </lineage>
</organism>
<feature type="compositionally biased region" description="Basic and acidic residues" evidence="12">
    <location>
        <begin position="650"/>
        <end position="659"/>
    </location>
</feature>
<evidence type="ECO:0000313" key="15">
    <source>
        <dbReference type="Proteomes" id="UP001497512"/>
    </source>
</evidence>
<evidence type="ECO:0000256" key="7">
    <source>
        <dbReference type="ARBA" id="ARBA00023034"/>
    </source>
</evidence>
<evidence type="ECO:0000259" key="13">
    <source>
        <dbReference type="SMART" id="SM01355"/>
    </source>
</evidence>
<dbReference type="Pfam" id="PF24080">
    <property type="entry name" value="AP3B1_C_2"/>
    <property type="match status" value="1"/>
</dbReference>
<keyword evidence="9" id="KW-0968">Cytoplasmic vesicle</keyword>
<keyword evidence="7" id="KW-0333">Golgi apparatus</keyword>
<keyword evidence="5" id="KW-0597">Phosphoprotein</keyword>
<feature type="domain" description="AP-3 complex subunit beta C-terminal" evidence="13">
    <location>
        <begin position="856"/>
        <end position="1005"/>
    </location>
</feature>
<dbReference type="Gene3D" id="1.25.10.10">
    <property type="entry name" value="Leucine-rich Repeat Variant"/>
    <property type="match status" value="1"/>
</dbReference>
<sequence length="1185" mass="129196">MFPQFTNTAASLTRATALIHRVGTDAYLYDDPEDANIASLLDSKFEAEKVQGLKRLIALLSQGVDVSNFFPQVVKNVASTSLEIKKLVYIYLVHYAERRPDEALLSINSFQKDLSDLNPLVRGWSLRAMSGIRVRVVVPLVVMAVHKCSWDPSPYVRQCAAHAIPKIFALDREAHAEALEELVCLFLNDSSAGVVGAAAAAFIVVCPDHLSLLGPMFRKLCEMLVDVEEWGQVVLMDILMRYAVARYGAPRDSVFLSSSSSHTQIQEMPELLPEDASEKVDLSADVRGLLHCTAPLLWSQNSAVVMATAAVHWVFASKTDLKKIVKPLLFLLRSSYDSQYVVLANIATFASTASSLFEPYYEEFFIRTSDTQPLRALKLDILTAIATESSIHPILREFQAYLRNPDRQFAADTVNAIGRCAVRLPAVASSCVEGLLMLAKGAIISSDRIEEAANGEDNSNLSAHGDLKNSVSEKYSREAAVVAQAVLALRTIVQQHPAEQEEVFARLVRTLDHVKVPKARAVVIWMVGEYGVSSGRVSQMLPVLLRYLAGSFIKEANESKLQILNCAAKVVLQLEGAPDSPLVRTATLVLQHVINLGSQDLNNDIRDRARLLCHLLTSQSRPRLRNVRNEHHPDSAEGLLGLESSTEPVQQEKLKEPVDRNGNTVSALSEDKAAKVLAKLAHQILLVPKSPPVLPALAPDRSAFLPGSMSHIVHHKAPGYAELPDPCSIRAPDLHSQENLGEAAKDLRLSRGGAHHDRLASDYSDSASDEGQSDVSSTGSRNWSSDGYSDQEGGAAHDSGVENRSMNNQHQGRRRLAQTEENLAPLISIDDEAPDGQENTSLRGINRGLEGLQLNAATNLESWLGAPDTEITDTSTMKVAEGSSYLTLSLKPIHPVFKRQTLLDFTNGEGLDVRYSFTRMPSVSSQGMVCVRLYLQNRSAEPMLGITVRASEVVAASVAPEADDQVQAGTTEESKTVLPLEEISNLNPGDTKEGDVHIDFKHQLTPAKLEIVCDGKVYPVKLTPEVGALVRPLPLSMDAFTSAEQSISGMHESSRRCYLRNILSEPLQSRNTAGQTGEDKAFVVSRKIAAQVLSIAHVDIVSVTLPIASSSVVQFGGQTDLTGLKLRFCGETLTGSVTCLISVTVMAKTENDSDTNDLPVLIKVNCEDTIFGLNLLRKLHQDLSS</sequence>
<dbReference type="InterPro" id="IPR016024">
    <property type="entry name" value="ARM-type_fold"/>
</dbReference>